<feature type="coiled-coil region" evidence="5">
    <location>
        <begin position="277"/>
        <end position="343"/>
    </location>
</feature>
<dbReference type="PANTHER" id="PTHR44981">
    <property type="entry name" value="PERICENTRIN-LIKE PROTEIN, ISOFORM F"/>
    <property type="match status" value="1"/>
</dbReference>
<comment type="subcellular location">
    <subcellularLocation>
        <location evidence="1">Cytoplasm</location>
        <location evidence="1">Cytoskeleton</location>
        <location evidence="1">Microtubule organizing center</location>
        <location evidence="1">Centrosome</location>
    </subcellularLocation>
</comment>
<evidence type="ECO:0000256" key="5">
    <source>
        <dbReference type="SAM" id="Coils"/>
    </source>
</evidence>
<comment type="caution">
    <text evidence="7">The sequence shown here is derived from an EMBL/GenBank/DDBJ whole genome shotgun (WGS) entry which is preliminary data.</text>
</comment>
<feature type="region of interest" description="Disordered" evidence="6">
    <location>
        <begin position="7"/>
        <end position="26"/>
    </location>
</feature>
<organism evidence="7 8">
    <name type="scientific">Pararge aegeria aegeria</name>
    <dbReference type="NCBI Taxonomy" id="348720"/>
    <lineage>
        <taxon>Eukaryota</taxon>
        <taxon>Metazoa</taxon>
        <taxon>Ecdysozoa</taxon>
        <taxon>Arthropoda</taxon>
        <taxon>Hexapoda</taxon>
        <taxon>Insecta</taxon>
        <taxon>Pterygota</taxon>
        <taxon>Neoptera</taxon>
        <taxon>Endopterygota</taxon>
        <taxon>Lepidoptera</taxon>
        <taxon>Glossata</taxon>
        <taxon>Ditrysia</taxon>
        <taxon>Papilionoidea</taxon>
        <taxon>Nymphalidae</taxon>
        <taxon>Satyrinae</taxon>
        <taxon>Satyrini</taxon>
        <taxon>Parargina</taxon>
        <taxon>Pararge</taxon>
    </lineage>
</organism>
<dbReference type="GO" id="GO:0005813">
    <property type="term" value="C:centrosome"/>
    <property type="evidence" value="ECO:0007669"/>
    <property type="project" value="UniProtKB-SubCell"/>
</dbReference>
<feature type="coiled-coil region" evidence="5">
    <location>
        <begin position="390"/>
        <end position="417"/>
    </location>
</feature>
<dbReference type="Proteomes" id="UP000838756">
    <property type="component" value="Unassembled WGS sequence"/>
</dbReference>
<keyword evidence="2" id="KW-0963">Cytoplasm</keyword>
<evidence type="ECO:0000256" key="3">
    <source>
        <dbReference type="ARBA" id="ARBA00023054"/>
    </source>
</evidence>
<protein>
    <submittedName>
        <fullName evidence="7">Jg20228 protein</fullName>
    </submittedName>
</protein>
<dbReference type="GO" id="GO:0060090">
    <property type="term" value="F:molecular adaptor activity"/>
    <property type="evidence" value="ECO:0007669"/>
    <property type="project" value="InterPro"/>
</dbReference>
<dbReference type="PANTHER" id="PTHR44981:SF2">
    <property type="entry name" value="PERICENTRIN-LIKE PROTEIN, ISOFORM F"/>
    <property type="match status" value="1"/>
</dbReference>
<keyword evidence="3 5" id="KW-0175">Coiled coil</keyword>
<evidence type="ECO:0000256" key="2">
    <source>
        <dbReference type="ARBA" id="ARBA00022490"/>
    </source>
</evidence>
<evidence type="ECO:0000313" key="8">
    <source>
        <dbReference type="Proteomes" id="UP000838756"/>
    </source>
</evidence>
<evidence type="ECO:0000256" key="4">
    <source>
        <dbReference type="ARBA" id="ARBA00023212"/>
    </source>
</evidence>
<evidence type="ECO:0000256" key="6">
    <source>
        <dbReference type="SAM" id="MobiDB-lite"/>
    </source>
</evidence>
<feature type="coiled-coil region" evidence="5">
    <location>
        <begin position="200"/>
        <end position="227"/>
    </location>
</feature>
<dbReference type="OrthoDB" id="2020852at2759"/>
<proteinExistence type="predicted"/>
<accession>A0A8S4R2D8</accession>
<dbReference type="AlphaFoldDB" id="A0A8S4R2D8"/>
<evidence type="ECO:0000313" key="7">
    <source>
        <dbReference type="EMBL" id="CAH2230016.1"/>
    </source>
</evidence>
<feature type="coiled-coil region" evidence="5">
    <location>
        <begin position="463"/>
        <end position="497"/>
    </location>
</feature>
<keyword evidence="4" id="KW-0206">Cytoskeleton</keyword>
<gene>
    <name evidence="7" type="primary">jg20228</name>
    <name evidence="7" type="ORF">PAEG_LOCUS9295</name>
</gene>
<feature type="compositionally biased region" description="Basic and acidic residues" evidence="6">
    <location>
        <begin position="422"/>
        <end position="443"/>
    </location>
</feature>
<reference evidence="7" key="1">
    <citation type="submission" date="2022-03" db="EMBL/GenBank/DDBJ databases">
        <authorList>
            <person name="Lindestad O."/>
        </authorList>
    </citation>
    <scope>NUCLEOTIDE SEQUENCE</scope>
</reference>
<dbReference type="InterPro" id="IPR028745">
    <property type="entry name" value="AKAP9/Pericentrin"/>
</dbReference>
<feature type="compositionally biased region" description="Polar residues" evidence="6">
    <location>
        <begin position="14"/>
        <end position="26"/>
    </location>
</feature>
<keyword evidence="8" id="KW-1185">Reference proteome</keyword>
<feature type="coiled-coil region" evidence="5">
    <location>
        <begin position="67"/>
        <end position="116"/>
    </location>
</feature>
<evidence type="ECO:0000256" key="1">
    <source>
        <dbReference type="ARBA" id="ARBA00004300"/>
    </source>
</evidence>
<dbReference type="GO" id="GO:0007165">
    <property type="term" value="P:signal transduction"/>
    <property type="evidence" value="ECO:0007669"/>
    <property type="project" value="InterPro"/>
</dbReference>
<dbReference type="EMBL" id="CAKXAJ010024767">
    <property type="protein sequence ID" value="CAH2230016.1"/>
    <property type="molecule type" value="Genomic_DNA"/>
</dbReference>
<feature type="region of interest" description="Disordered" evidence="6">
    <location>
        <begin position="422"/>
        <end position="444"/>
    </location>
</feature>
<name>A0A8S4R2D8_9NEOP</name>
<sequence length="530" mass="60822">MYSQIFRTTDLDSRPSSPNQTDLNTSVVSRGKHVHFAPDLDSILVSLDEEGVAGFLQQQRDISLDIKNELEHSLKRLRNEAQDLLELSARLTNSKARQESKMLESNTVQIKELEEDLDYKQKPCENCKLQIKNMEESMSDCLKRENLLRSDLEAALVKIAQLLEERDSAHSDVIAEGYGTGAGAGACRSLDDVSSPRTQLSRLAHDLDAALRDRDDMQQQLEAANRQLKSTRLFVEEQAAEREAERDEFAARLHEGREENSRLAARLQTNARILGEVEQLETQTREMNQIITDLETRKAAADEQLKTTEEKITLLRDIIANLENQLEQKTVRETEVLEQLEEMRKTIDERDSKMRAVLGELESLRSERVDQSEVTCLKCCQEEDRYAEMVEKVKEQARWLEDKLARCTRRLERAHERSSACTSERTEDVSLREQKDTHLEMKSPEWSPRVEPLCELARVWARLEAHSRAADTALKRIADLEMQRAQLKDVAQRNRNNLTTGDASQVLRRRNVADTALRLASFLKLTMIDI</sequence>